<organism evidence="2">
    <name type="scientific">marine sediment metagenome</name>
    <dbReference type="NCBI Taxonomy" id="412755"/>
    <lineage>
        <taxon>unclassified sequences</taxon>
        <taxon>metagenomes</taxon>
        <taxon>ecological metagenomes</taxon>
    </lineage>
</organism>
<dbReference type="SUPFAM" id="SSF53187">
    <property type="entry name" value="Zn-dependent exopeptidases"/>
    <property type="match status" value="1"/>
</dbReference>
<name>X0XE18_9ZZZZ</name>
<dbReference type="PANTHER" id="PTHR42994">
    <property type="entry name" value="PEPTIDASE T"/>
    <property type="match status" value="1"/>
</dbReference>
<accession>X0XE18</accession>
<dbReference type="GO" id="GO:0016787">
    <property type="term" value="F:hydrolase activity"/>
    <property type="evidence" value="ECO:0007669"/>
    <property type="project" value="InterPro"/>
</dbReference>
<evidence type="ECO:0000256" key="1">
    <source>
        <dbReference type="ARBA" id="ARBA00001947"/>
    </source>
</evidence>
<dbReference type="PANTHER" id="PTHR42994:SF2">
    <property type="entry name" value="PEPTIDASE"/>
    <property type="match status" value="1"/>
</dbReference>
<evidence type="ECO:0000313" key="2">
    <source>
        <dbReference type="EMBL" id="GAG33642.1"/>
    </source>
</evidence>
<gene>
    <name evidence="2" type="ORF">S01H1_72251</name>
</gene>
<dbReference type="EMBL" id="BARS01048169">
    <property type="protein sequence ID" value="GAG33642.1"/>
    <property type="molecule type" value="Genomic_DNA"/>
</dbReference>
<dbReference type="Pfam" id="PF01546">
    <property type="entry name" value="Peptidase_M20"/>
    <property type="match status" value="1"/>
</dbReference>
<dbReference type="Gene3D" id="3.40.630.10">
    <property type="entry name" value="Zn peptidases"/>
    <property type="match status" value="1"/>
</dbReference>
<protein>
    <recommendedName>
        <fullName evidence="3">Peptidase M20 dimerisation domain-containing protein</fullName>
    </recommendedName>
</protein>
<evidence type="ECO:0008006" key="3">
    <source>
        <dbReference type="Google" id="ProtNLM"/>
    </source>
</evidence>
<proteinExistence type="predicted"/>
<comment type="caution">
    <text evidence="2">The sequence shown here is derived from an EMBL/GenBank/DDBJ whole genome shotgun (WGS) entry which is preliminary data.</text>
</comment>
<sequence>SGLDKITRKMINDLKKGAKMTGAVLSYEIIREYDGFKVTEDAVPVQIAKKAIKKLKLRPKIISSGGGSDVNIFNSKGKIAVNLSAGMENVHTNEEFVKVEQLEKLADLVLEICKFVIK</sequence>
<dbReference type="AlphaFoldDB" id="X0XE18"/>
<reference evidence="2" key="1">
    <citation type="journal article" date="2014" name="Front. Microbiol.">
        <title>High frequency of phylogenetically diverse reductive dehalogenase-homologous genes in deep subseafloor sedimentary metagenomes.</title>
        <authorList>
            <person name="Kawai M."/>
            <person name="Futagami T."/>
            <person name="Toyoda A."/>
            <person name="Takaki Y."/>
            <person name="Nishi S."/>
            <person name="Hori S."/>
            <person name="Arai W."/>
            <person name="Tsubouchi T."/>
            <person name="Morono Y."/>
            <person name="Uchiyama I."/>
            <person name="Ito T."/>
            <person name="Fujiyama A."/>
            <person name="Inagaki F."/>
            <person name="Takami H."/>
        </authorList>
    </citation>
    <scope>NUCLEOTIDE SEQUENCE</scope>
    <source>
        <strain evidence="2">Expedition CK06-06</strain>
    </source>
</reference>
<comment type="cofactor">
    <cofactor evidence="1">
        <name>Zn(2+)</name>
        <dbReference type="ChEBI" id="CHEBI:29105"/>
    </cofactor>
</comment>
<dbReference type="Gene3D" id="3.30.70.360">
    <property type="match status" value="1"/>
</dbReference>
<feature type="non-terminal residue" evidence="2">
    <location>
        <position position="1"/>
    </location>
</feature>
<dbReference type="InterPro" id="IPR002933">
    <property type="entry name" value="Peptidase_M20"/>
</dbReference>